<proteinExistence type="predicted"/>
<organism evidence="1 2">
    <name type="scientific">Guyanagaster necrorhizus</name>
    <dbReference type="NCBI Taxonomy" id="856835"/>
    <lineage>
        <taxon>Eukaryota</taxon>
        <taxon>Fungi</taxon>
        <taxon>Dikarya</taxon>
        <taxon>Basidiomycota</taxon>
        <taxon>Agaricomycotina</taxon>
        <taxon>Agaricomycetes</taxon>
        <taxon>Agaricomycetidae</taxon>
        <taxon>Agaricales</taxon>
        <taxon>Marasmiineae</taxon>
        <taxon>Physalacriaceae</taxon>
        <taxon>Guyanagaster</taxon>
    </lineage>
</organism>
<protein>
    <submittedName>
        <fullName evidence="1">Uncharacterized protein</fullName>
    </submittedName>
</protein>
<dbReference type="AlphaFoldDB" id="A0A9P8AV48"/>
<evidence type="ECO:0000313" key="1">
    <source>
        <dbReference type="EMBL" id="KAG7449164.1"/>
    </source>
</evidence>
<reference evidence="1" key="1">
    <citation type="submission" date="2020-11" db="EMBL/GenBank/DDBJ databases">
        <title>Adaptations for nitrogen fixation in a non-lichenized fungal sporocarp promotes dispersal by wood-feeding termites.</title>
        <authorList>
            <consortium name="DOE Joint Genome Institute"/>
            <person name="Koch R.A."/>
            <person name="Yoon G."/>
            <person name="Arayal U."/>
            <person name="Lail K."/>
            <person name="Amirebrahimi M."/>
            <person name="Labutti K."/>
            <person name="Lipzen A."/>
            <person name="Riley R."/>
            <person name="Barry K."/>
            <person name="Henrissat B."/>
            <person name="Grigoriev I.V."/>
            <person name="Herr J.R."/>
            <person name="Aime M.C."/>
        </authorList>
    </citation>
    <scope>NUCLEOTIDE SEQUENCE</scope>
    <source>
        <strain evidence="1">MCA 3950</strain>
    </source>
</reference>
<dbReference type="RefSeq" id="XP_043042664.1">
    <property type="nucleotide sequence ID" value="XM_043176875.1"/>
</dbReference>
<sequence>MLAEPEKVSDNIALAVSSPEHFLSLIPSGIGNHAWDSLDAARMALRLHEGPNSPHNSLYISIKPNSSSSQSVSRLGINDLHGRTIHPDYTNVEIAISAARDPHRHLHVESKPEIGTTSARGRIAQDRIIW</sequence>
<dbReference type="EMBL" id="MU250528">
    <property type="protein sequence ID" value="KAG7449164.1"/>
    <property type="molecule type" value="Genomic_DNA"/>
</dbReference>
<dbReference type="GeneID" id="66099162"/>
<accession>A0A9P8AV48</accession>
<keyword evidence="2" id="KW-1185">Reference proteome</keyword>
<dbReference type="Proteomes" id="UP000812287">
    <property type="component" value="Unassembled WGS sequence"/>
</dbReference>
<comment type="caution">
    <text evidence="1">The sequence shown here is derived from an EMBL/GenBank/DDBJ whole genome shotgun (WGS) entry which is preliminary data.</text>
</comment>
<evidence type="ECO:0000313" key="2">
    <source>
        <dbReference type="Proteomes" id="UP000812287"/>
    </source>
</evidence>
<name>A0A9P8AV48_9AGAR</name>
<gene>
    <name evidence="1" type="ORF">BT62DRAFT_1002746</name>
</gene>